<gene>
    <name evidence="1" type="ORF">AVEN_155195_1</name>
</gene>
<name>A0A4Y2RKB6_ARAVE</name>
<dbReference type="Proteomes" id="UP000499080">
    <property type="component" value="Unassembled WGS sequence"/>
</dbReference>
<organism evidence="1 2">
    <name type="scientific">Araneus ventricosus</name>
    <name type="common">Orbweaver spider</name>
    <name type="synonym">Epeira ventricosa</name>
    <dbReference type="NCBI Taxonomy" id="182803"/>
    <lineage>
        <taxon>Eukaryota</taxon>
        <taxon>Metazoa</taxon>
        <taxon>Ecdysozoa</taxon>
        <taxon>Arthropoda</taxon>
        <taxon>Chelicerata</taxon>
        <taxon>Arachnida</taxon>
        <taxon>Araneae</taxon>
        <taxon>Araneomorphae</taxon>
        <taxon>Entelegynae</taxon>
        <taxon>Araneoidea</taxon>
        <taxon>Araneidae</taxon>
        <taxon>Araneus</taxon>
    </lineage>
</organism>
<protein>
    <submittedName>
        <fullName evidence="1">Uncharacterized protein</fullName>
    </submittedName>
</protein>
<keyword evidence="2" id="KW-1185">Reference proteome</keyword>
<accession>A0A4Y2RKB6</accession>
<reference evidence="1 2" key="1">
    <citation type="journal article" date="2019" name="Sci. Rep.">
        <title>Orb-weaving spider Araneus ventricosus genome elucidates the spidroin gene catalogue.</title>
        <authorList>
            <person name="Kono N."/>
            <person name="Nakamura H."/>
            <person name="Ohtoshi R."/>
            <person name="Moran D.A.P."/>
            <person name="Shinohara A."/>
            <person name="Yoshida Y."/>
            <person name="Fujiwara M."/>
            <person name="Mori M."/>
            <person name="Tomita M."/>
            <person name="Arakawa K."/>
        </authorList>
    </citation>
    <scope>NUCLEOTIDE SEQUENCE [LARGE SCALE GENOMIC DNA]</scope>
</reference>
<comment type="caution">
    <text evidence="1">The sequence shown here is derived from an EMBL/GenBank/DDBJ whole genome shotgun (WGS) entry which is preliminary data.</text>
</comment>
<sequence length="124" mass="14362">MLLKRVHLQSLKTNGCFQRMGKRTWNSYKYRLKQKKIMSNKEKDLLADGSIKSMNYLPYTGGHHYNPSRGNRVFTGDLPDKQVTLHRADNHTPTRLVSHFALPSHRGLRRLSVNHPPVVICILE</sequence>
<evidence type="ECO:0000313" key="1">
    <source>
        <dbReference type="EMBL" id="GBN76214.1"/>
    </source>
</evidence>
<dbReference type="AlphaFoldDB" id="A0A4Y2RKB6"/>
<evidence type="ECO:0000313" key="2">
    <source>
        <dbReference type="Proteomes" id="UP000499080"/>
    </source>
</evidence>
<dbReference type="EMBL" id="BGPR01017454">
    <property type="protein sequence ID" value="GBN76214.1"/>
    <property type="molecule type" value="Genomic_DNA"/>
</dbReference>
<proteinExistence type="predicted"/>